<dbReference type="Gene3D" id="3.60.15.10">
    <property type="entry name" value="Ribonuclease Z/Hydroxyacylglutathione hydrolase-like"/>
    <property type="match status" value="1"/>
</dbReference>
<proteinExistence type="inferred from homology"/>
<dbReference type="InterPro" id="IPR035639">
    <property type="entry name" value="CPSF2_MBL"/>
</dbReference>
<feature type="region of interest" description="Disordered" evidence="5">
    <location>
        <begin position="357"/>
        <end position="376"/>
    </location>
</feature>
<dbReference type="Pfam" id="PF10996">
    <property type="entry name" value="Beta-Casp"/>
    <property type="match status" value="1"/>
</dbReference>
<dbReference type="GO" id="GO:0003723">
    <property type="term" value="F:RNA binding"/>
    <property type="evidence" value="ECO:0007669"/>
    <property type="project" value="UniProtKB-KW"/>
</dbReference>
<keyword evidence="8" id="KW-1185">Reference proteome</keyword>
<sequence length="943" mass="104022">MITFTPLSGGARTIRTVPLAYLLQVDDVRILLDCGSPDWCPEPPAEGEEDVPPWETYCEALKECAPSVDLVLLSHGDLSHSGLYPYAHAHWGLTAPAYTTLPVQAMARIAATEDVEGIRDELPVDDQSGSPQEESSASPSRESTSPSPAPPSPSPSPFAGNRKRKYVATVHEVHDAFDSVNVLRYSQPCHLQGKCQGLTIIPFNAGHTLGGTIWKIRSPSAGTIIYAVDMNHMRERHLDGTVLFRQASAGGGVFESLARPDLLITDAERANVTTARRKDRDAALLDCVTATLTSRNSLLLPCDSSTRVLELLVLLDQHWNYSRLKFPICLLSRTGREMLTFVRSMMEWLGGTISKEDVGEDGTRHGGRDRRRRDDDDNDDALGAFALRFRHLEFFPNPQSLMQTYSTKDPKLILAVPATLSHGPSRSLFAQFAEIPDNVVLLTGRSEPGTLGRILFDQWNNSQREEAKWDRGKIGSNIMMDGVLRLEMHSKVPLQGAELEEFLAKERAAKEKEAAQQAAMARTQRMLEADEGQSDSDSDSNSDSDDDEENEVERTLGEDLMDTTDDLKRSREGPNATSRSSNKRKRGEGDGAGGSEWALDNEPDDTVTRISFDIYLKGNVAKATSFFKSAEGQTQRFRMFPYVEKRRKVDEYGETLDVGMWLRKGRVLEEDAEDEEAKEARRRKEEEETKKTPREPPSKYVSSVVEVQLACRLFFVDLEGLNDGRAVKTIVPQVNPRKMILIHAPQEATDALIESCASIRAMTKEIYAPTQGETIQIGQQTNSYSISLSDELLASIKMSRFEDNEVGYVAGRISSLATSTIPVLEPASSSALQIKTANAQPARPRMLGSRPTRTLPQSTMIGELKLTALKARLAQVGIQAELVGEGVLICGAAARRGVSADSLEDSVAVRKTGRGRVELEGSVSDIYYRVRKEIYALHALVAA</sequence>
<feature type="compositionally biased region" description="Basic and acidic residues" evidence="5">
    <location>
        <begin position="678"/>
        <end position="697"/>
    </location>
</feature>
<keyword evidence="4" id="KW-0694">RNA-binding</keyword>
<reference evidence="7 8" key="1">
    <citation type="journal article" date="2015" name="Biotechnol. Biofuels">
        <title>Enhanced degradation of softwood versus hardwood by the white-rot fungus Pycnoporus coccineus.</title>
        <authorList>
            <person name="Couturier M."/>
            <person name="Navarro D."/>
            <person name="Chevret D."/>
            <person name="Henrissat B."/>
            <person name="Piumi F."/>
            <person name="Ruiz-Duenas F.J."/>
            <person name="Martinez A.T."/>
            <person name="Grigoriev I.V."/>
            <person name="Riley R."/>
            <person name="Lipzen A."/>
            <person name="Berrin J.G."/>
            <person name="Master E.R."/>
            <person name="Rosso M.N."/>
        </authorList>
    </citation>
    <scope>NUCLEOTIDE SEQUENCE [LARGE SCALE GENOMIC DNA]</scope>
    <source>
        <strain evidence="7 8">BRFM310</strain>
    </source>
</reference>
<evidence type="ECO:0000256" key="2">
    <source>
        <dbReference type="ARBA" id="ARBA00022664"/>
    </source>
</evidence>
<feature type="region of interest" description="Disordered" evidence="5">
    <location>
        <begin position="513"/>
        <end position="602"/>
    </location>
</feature>
<organism evidence="7 8">
    <name type="scientific">Trametes coccinea (strain BRFM310)</name>
    <name type="common">Pycnoporus coccineus</name>
    <dbReference type="NCBI Taxonomy" id="1353009"/>
    <lineage>
        <taxon>Eukaryota</taxon>
        <taxon>Fungi</taxon>
        <taxon>Dikarya</taxon>
        <taxon>Basidiomycota</taxon>
        <taxon>Agaricomycotina</taxon>
        <taxon>Agaricomycetes</taxon>
        <taxon>Polyporales</taxon>
        <taxon>Polyporaceae</taxon>
        <taxon>Trametes</taxon>
    </lineage>
</organism>
<accession>A0A1Y2ID33</accession>
<name>A0A1Y2ID33_TRAC3</name>
<feature type="compositionally biased region" description="Basic and acidic residues" evidence="5">
    <location>
        <begin position="357"/>
        <end position="366"/>
    </location>
</feature>
<dbReference type="GO" id="GO:0006398">
    <property type="term" value="P:mRNA 3'-end processing by stem-loop binding and cleavage"/>
    <property type="evidence" value="ECO:0007669"/>
    <property type="project" value="InterPro"/>
</dbReference>
<dbReference type="InterPro" id="IPR027075">
    <property type="entry name" value="CPSF2"/>
</dbReference>
<keyword evidence="2 4" id="KW-0507">mRNA processing</keyword>
<dbReference type="Proteomes" id="UP000193067">
    <property type="component" value="Unassembled WGS sequence"/>
</dbReference>
<evidence type="ECO:0000256" key="5">
    <source>
        <dbReference type="SAM" id="MobiDB-lite"/>
    </source>
</evidence>
<dbReference type="SUPFAM" id="SSF56281">
    <property type="entry name" value="Metallo-hydrolase/oxidoreductase"/>
    <property type="match status" value="1"/>
</dbReference>
<feature type="compositionally biased region" description="Acidic residues" evidence="5">
    <location>
        <begin position="529"/>
        <end position="551"/>
    </location>
</feature>
<dbReference type="STRING" id="1353009.A0A1Y2ID33"/>
<evidence type="ECO:0000256" key="1">
    <source>
        <dbReference type="ARBA" id="ARBA00004123"/>
    </source>
</evidence>
<dbReference type="Pfam" id="PF16661">
    <property type="entry name" value="Lactamase_B_6"/>
    <property type="match status" value="1"/>
</dbReference>
<dbReference type="PANTHER" id="PTHR45922">
    <property type="entry name" value="CLEAVAGE AND POLYADENYLATION SPECIFICITY FACTOR SUBUNIT 2"/>
    <property type="match status" value="1"/>
</dbReference>
<keyword evidence="3 4" id="KW-0539">Nucleus</keyword>
<evidence type="ECO:0000313" key="8">
    <source>
        <dbReference type="Proteomes" id="UP000193067"/>
    </source>
</evidence>
<evidence type="ECO:0000256" key="3">
    <source>
        <dbReference type="ARBA" id="ARBA00023242"/>
    </source>
</evidence>
<dbReference type="AlphaFoldDB" id="A0A1Y2ID33"/>
<feature type="compositionally biased region" description="Pro residues" evidence="5">
    <location>
        <begin position="147"/>
        <end position="156"/>
    </location>
</feature>
<dbReference type="InterPro" id="IPR025069">
    <property type="entry name" value="Cpsf2_C"/>
</dbReference>
<comment type="subcellular location">
    <subcellularLocation>
        <location evidence="1 4">Nucleus</location>
    </subcellularLocation>
</comment>
<feature type="compositionally biased region" description="Low complexity" evidence="5">
    <location>
        <begin position="515"/>
        <end position="526"/>
    </location>
</feature>
<feature type="compositionally biased region" description="Low complexity" evidence="5">
    <location>
        <begin position="128"/>
        <end position="146"/>
    </location>
</feature>
<dbReference type="PANTHER" id="PTHR45922:SF1">
    <property type="entry name" value="CLEAVAGE AND POLYADENYLATION SPECIFICITY FACTOR SUBUNIT 2"/>
    <property type="match status" value="1"/>
</dbReference>
<gene>
    <name evidence="7" type="ORF">PYCCODRAFT_1461047</name>
</gene>
<evidence type="ECO:0000256" key="4">
    <source>
        <dbReference type="RuleBase" id="RU365006"/>
    </source>
</evidence>
<dbReference type="GO" id="GO:0005847">
    <property type="term" value="C:mRNA cleavage and polyadenylation specificity factor complex"/>
    <property type="evidence" value="ECO:0007669"/>
    <property type="project" value="InterPro"/>
</dbReference>
<comment type="similarity">
    <text evidence="4">Belongs to the metallo-beta-lactamase superfamily. RNA-metabolizing metallo-beta-lactamase-like family. CPSF2/YSH1 subfamily.</text>
</comment>
<feature type="region of interest" description="Disordered" evidence="5">
    <location>
        <begin position="671"/>
        <end position="698"/>
    </location>
</feature>
<evidence type="ECO:0000313" key="7">
    <source>
        <dbReference type="EMBL" id="OSC98997.1"/>
    </source>
</evidence>
<feature type="domain" description="Beta-Casp" evidence="6">
    <location>
        <begin position="308"/>
        <end position="455"/>
    </location>
</feature>
<evidence type="ECO:0000259" key="6">
    <source>
        <dbReference type="SMART" id="SM01027"/>
    </source>
</evidence>
<dbReference type="InterPro" id="IPR001279">
    <property type="entry name" value="Metallo-B-lactamas"/>
</dbReference>
<dbReference type="EMBL" id="KZ084132">
    <property type="protein sequence ID" value="OSC98997.1"/>
    <property type="molecule type" value="Genomic_DNA"/>
</dbReference>
<dbReference type="Pfam" id="PF13299">
    <property type="entry name" value="CPSF100_C"/>
    <property type="match status" value="1"/>
</dbReference>
<dbReference type="InterPro" id="IPR022712">
    <property type="entry name" value="Beta_Casp"/>
</dbReference>
<dbReference type="SMART" id="SM01027">
    <property type="entry name" value="Beta-Casp"/>
    <property type="match status" value="1"/>
</dbReference>
<dbReference type="OrthoDB" id="64353at2759"/>
<protein>
    <recommendedName>
        <fullName evidence="4">Cleavage and polyadenylation specificity factor subunit 2</fullName>
    </recommendedName>
    <alternativeName>
        <fullName evidence="4">Cleavage and polyadenylation specificity factor 100 kDa subunit</fullName>
    </alternativeName>
</protein>
<dbReference type="CDD" id="cd16293">
    <property type="entry name" value="CPSF2-like_MBL-fold"/>
    <property type="match status" value="1"/>
</dbReference>
<dbReference type="InterPro" id="IPR036866">
    <property type="entry name" value="RibonucZ/Hydroxyglut_hydro"/>
</dbReference>
<feature type="region of interest" description="Disordered" evidence="5">
    <location>
        <begin position="121"/>
        <end position="161"/>
    </location>
</feature>